<sequence length="234" mass="27671">MKNILLNKFQALKKWSLKNEVELQKVSEKIELQEQKIKDLKSNQFQKKDKDIKIELEKEKDNTDFLKKVYKVKSDLSPNIGFDNDNFSEKIKEAEKIETDIGDVRNESKKIDLKIDDLSTNNLTQTQKDKLFEEIEKDILNLKSAVEKLRDENQNLKIELELLIEKNKIERQKSGLEKENSNLKDKLESLKNKTQNSKNEFESDSKNKITYSNSKDTKKIQEYQTLENKNEKER</sequence>
<accession>A0AAD0TSF3</accession>
<proteinExistence type="predicted"/>
<feature type="compositionally biased region" description="Basic and acidic residues" evidence="1">
    <location>
        <begin position="171"/>
        <end position="191"/>
    </location>
</feature>
<evidence type="ECO:0000313" key="3">
    <source>
        <dbReference type="Proteomes" id="UP000273809"/>
    </source>
</evidence>
<dbReference type="Proteomes" id="UP000273809">
    <property type="component" value="Chromosome"/>
</dbReference>
<evidence type="ECO:0000313" key="2">
    <source>
        <dbReference type="EMBL" id="AYJ79604.1"/>
    </source>
</evidence>
<dbReference type="KEGG" id="acre:ACRYA_0454"/>
<gene>
    <name evidence="2" type="ORF">ACRYA_0454</name>
</gene>
<dbReference type="RefSeq" id="WP_105918122.1">
    <property type="nucleotide sequence ID" value="NZ_CP021072.1"/>
</dbReference>
<dbReference type="EMBL" id="CP032823">
    <property type="protein sequence ID" value="AYJ79604.1"/>
    <property type="molecule type" value="Genomic_DNA"/>
</dbReference>
<reference evidence="2 3" key="1">
    <citation type="submission" date="2018-10" db="EMBL/GenBank/DDBJ databases">
        <title>Complete genome sequences of Arcobacter cryaerophilus strains ATCC 43158 and ATCC 49615.</title>
        <authorList>
            <person name="Miller W.G."/>
            <person name="Yee E."/>
            <person name="Bono J.L."/>
        </authorList>
    </citation>
    <scope>NUCLEOTIDE SEQUENCE [LARGE SCALE GENOMIC DNA]</scope>
    <source>
        <strain evidence="2 3">ATCC 43158</strain>
    </source>
</reference>
<feature type="region of interest" description="Disordered" evidence="1">
    <location>
        <begin position="171"/>
        <end position="234"/>
    </location>
</feature>
<name>A0AAD0TSF3_9BACT</name>
<evidence type="ECO:0000256" key="1">
    <source>
        <dbReference type="SAM" id="MobiDB-lite"/>
    </source>
</evidence>
<protein>
    <submittedName>
        <fullName evidence="2">Uncharacterized protein</fullName>
    </submittedName>
</protein>
<organism evidence="2 3">
    <name type="scientific">Aliarcobacter cryaerophilus ATCC 43158</name>
    <dbReference type="NCBI Taxonomy" id="1032070"/>
    <lineage>
        <taxon>Bacteria</taxon>
        <taxon>Pseudomonadati</taxon>
        <taxon>Campylobacterota</taxon>
        <taxon>Epsilonproteobacteria</taxon>
        <taxon>Campylobacterales</taxon>
        <taxon>Arcobacteraceae</taxon>
        <taxon>Aliarcobacter</taxon>
    </lineage>
</organism>
<dbReference type="AlphaFoldDB" id="A0AAD0TSF3"/>
<dbReference type="GeneID" id="56460677"/>